<evidence type="ECO:0000256" key="4">
    <source>
        <dbReference type="ARBA" id="ARBA00007495"/>
    </source>
</evidence>
<feature type="domain" description="GH10" evidence="12">
    <location>
        <begin position="15"/>
        <end position="309"/>
    </location>
</feature>
<evidence type="ECO:0000256" key="10">
    <source>
        <dbReference type="ARBA" id="ARBA00023326"/>
    </source>
</evidence>
<evidence type="ECO:0000313" key="13">
    <source>
        <dbReference type="EMBL" id="KAE8415330.1"/>
    </source>
</evidence>
<dbReference type="GO" id="GO:0016787">
    <property type="term" value="F:hydrolase activity"/>
    <property type="evidence" value="ECO:0007669"/>
    <property type="project" value="UniProtKB-KW"/>
</dbReference>
<keyword evidence="8" id="KW-1015">Disulfide bond</keyword>
<dbReference type="InterPro" id="IPR044846">
    <property type="entry name" value="GH10"/>
</dbReference>
<dbReference type="PRINTS" id="PR00134">
    <property type="entry name" value="GLHYDRLASE10"/>
</dbReference>
<dbReference type="Pfam" id="PF00331">
    <property type="entry name" value="Glyco_hydro_10"/>
    <property type="match status" value="1"/>
</dbReference>
<dbReference type="PROSITE" id="PS51760">
    <property type="entry name" value="GH10_2"/>
    <property type="match status" value="1"/>
</dbReference>
<comment type="subcellular location">
    <subcellularLocation>
        <location evidence="2">Secreted</location>
    </subcellularLocation>
</comment>
<dbReference type="PANTHER" id="PTHR31490">
    <property type="entry name" value="GLYCOSYL HYDROLASE"/>
    <property type="match status" value="1"/>
</dbReference>
<keyword evidence="6" id="KW-0858">Xylan degradation</keyword>
<dbReference type="InterPro" id="IPR017853">
    <property type="entry name" value="GH"/>
</dbReference>
<dbReference type="Gene3D" id="3.20.20.80">
    <property type="entry name" value="Glycosidases"/>
    <property type="match status" value="1"/>
</dbReference>
<protein>
    <recommendedName>
        <fullName evidence="11">Beta-xylanase</fullName>
        <ecNumber evidence="11">3.2.1.8</ecNumber>
    </recommendedName>
</protein>
<evidence type="ECO:0000256" key="1">
    <source>
        <dbReference type="ARBA" id="ARBA00000681"/>
    </source>
</evidence>
<evidence type="ECO:0000256" key="2">
    <source>
        <dbReference type="ARBA" id="ARBA00004613"/>
    </source>
</evidence>
<evidence type="ECO:0000256" key="5">
    <source>
        <dbReference type="ARBA" id="ARBA00022525"/>
    </source>
</evidence>
<dbReference type="InterPro" id="IPR001000">
    <property type="entry name" value="GH10_dom"/>
</dbReference>
<keyword evidence="9 11" id="KW-0119">Carbohydrate metabolism</keyword>
<evidence type="ECO:0000259" key="12">
    <source>
        <dbReference type="PROSITE" id="PS51760"/>
    </source>
</evidence>
<keyword evidence="10 11" id="KW-0624">Polysaccharide degradation</keyword>
<accession>A0ABQ6WDX4</accession>
<keyword evidence="5" id="KW-0964">Secreted</keyword>
<organism evidence="13 14">
    <name type="scientific">Aspergillus pseudocaelatus</name>
    <dbReference type="NCBI Taxonomy" id="1825620"/>
    <lineage>
        <taxon>Eukaryota</taxon>
        <taxon>Fungi</taxon>
        <taxon>Dikarya</taxon>
        <taxon>Ascomycota</taxon>
        <taxon>Pezizomycotina</taxon>
        <taxon>Eurotiomycetes</taxon>
        <taxon>Eurotiomycetidae</taxon>
        <taxon>Eurotiales</taxon>
        <taxon>Aspergillaceae</taxon>
        <taxon>Aspergillus</taxon>
        <taxon>Aspergillus subgen. Circumdati</taxon>
    </lineage>
</organism>
<reference evidence="13 14" key="1">
    <citation type="submission" date="2019-04" db="EMBL/GenBank/DDBJ databases">
        <authorList>
            <consortium name="DOE Joint Genome Institute"/>
            <person name="Mondo S."/>
            <person name="Kjaerbolling I."/>
            <person name="Vesth T."/>
            <person name="Frisvad J.C."/>
            <person name="Nybo J.L."/>
            <person name="Theobald S."/>
            <person name="Kildgaard S."/>
            <person name="Isbrandt T."/>
            <person name="Kuo A."/>
            <person name="Sato A."/>
            <person name="Lyhne E.K."/>
            <person name="Kogle M.E."/>
            <person name="Wiebenga A."/>
            <person name="Kun R.S."/>
            <person name="Lubbers R.J."/>
            <person name="Makela M.R."/>
            <person name="Barry K."/>
            <person name="Chovatia M."/>
            <person name="Clum A."/>
            <person name="Daum C."/>
            <person name="Haridas S."/>
            <person name="He G."/>
            <person name="LaButti K."/>
            <person name="Lipzen A."/>
            <person name="Riley R."/>
            <person name="Salamov A."/>
            <person name="Simmons B.A."/>
            <person name="Magnuson J.K."/>
            <person name="Henrissat B."/>
            <person name="Mortensen U.H."/>
            <person name="Larsen T.O."/>
            <person name="Devries R.P."/>
            <person name="Grigoriev I.V."/>
            <person name="Machida M."/>
            <person name="Baker S.E."/>
            <person name="Andersen M.R."/>
            <person name="Cantor M.N."/>
            <person name="Hua S.X."/>
        </authorList>
    </citation>
    <scope>NUCLEOTIDE SEQUENCE [LARGE SCALE GENOMIC DNA]</scope>
    <source>
        <strain evidence="13 14">CBS 117616</strain>
    </source>
</reference>
<proteinExistence type="inferred from homology"/>
<sequence length="309" mass="35007">MKLSPVRGLGLELPHASAGKLYFGTANDVGYFNDIRYITFLDDSTEVGQITPENSQKFDATEPQRGVFNFANAERVVIHALTQGQKVRCHNLVWHNGLPGWLTSGSWDRPTLLVIMENHIKNVVRHFRGRCYTWDVVNEAFNDDESYRETTWYNIIGAEYIPIAYQLTAKYDPAARLYYNDYGIESVNNKSIAAANLIKELLGQGVRVDGVGLQAHFPTIQLPDYESQMASLQQFTNLGVEVAYSELDVYFDTLRACLDTPRCVGITVWKSFRCALLGLAAIPGFRDPCLWDITYTKKDVYHGIEKMLE</sequence>
<evidence type="ECO:0000256" key="11">
    <source>
        <dbReference type="RuleBase" id="RU361174"/>
    </source>
</evidence>
<evidence type="ECO:0000256" key="7">
    <source>
        <dbReference type="ARBA" id="ARBA00022801"/>
    </source>
</evidence>
<dbReference type="Proteomes" id="UP000325395">
    <property type="component" value="Unassembled WGS sequence"/>
</dbReference>
<evidence type="ECO:0000256" key="6">
    <source>
        <dbReference type="ARBA" id="ARBA00022651"/>
    </source>
</evidence>
<keyword evidence="11" id="KW-0326">Glycosidase</keyword>
<dbReference type="SUPFAM" id="SSF51445">
    <property type="entry name" value="(Trans)glycosidases"/>
    <property type="match status" value="1"/>
</dbReference>
<evidence type="ECO:0000256" key="3">
    <source>
        <dbReference type="ARBA" id="ARBA00004851"/>
    </source>
</evidence>
<dbReference type="SMART" id="SM00633">
    <property type="entry name" value="Glyco_10"/>
    <property type="match status" value="1"/>
</dbReference>
<evidence type="ECO:0000256" key="8">
    <source>
        <dbReference type="ARBA" id="ARBA00023157"/>
    </source>
</evidence>
<dbReference type="PANTHER" id="PTHR31490:SF35">
    <property type="entry name" value="ENDO-1,4-BETA-XYLANASE"/>
    <property type="match status" value="1"/>
</dbReference>
<comment type="similarity">
    <text evidence="4 11">Belongs to the glycosyl hydrolase 10 (cellulase F) family.</text>
</comment>
<keyword evidence="7 11" id="KW-0378">Hydrolase</keyword>
<evidence type="ECO:0000313" key="14">
    <source>
        <dbReference type="Proteomes" id="UP000325395"/>
    </source>
</evidence>
<dbReference type="EC" id="3.2.1.8" evidence="11"/>
<comment type="catalytic activity">
    <reaction evidence="1 11">
        <text>Endohydrolysis of (1-&gt;4)-beta-D-xylosidic linkages in xylans.</text>
        <dbReference type="EC" id="3.2.1.8"/>
    </reaction>
</comment>
<comment type="pathway">
    <text evidence="3">Glycan degradation; xylan degradation.</text>
</comment>
<name>A0ABQ6WDX4_9EURO</name>
<keyword evidence="14" id="KW-1185">Reference proteome</keyword>
<dbReference type="EMBL" id="ML735769">
    <property type="protein sequence ID" value="KAE8415330.1"/>
    <property type="molecule type" value="Genomic_DNA"/>
</dbReference>
<gene>
    <name evidence="13" type="ORF">BDV36DRAFT_285462</name>
</gene>
<evidence type="ECO:0000256" key="9">
    <source>
        <dbReference type="ARBA" id="ARBA00023277"/>
    </source>
</evidence>